<evidence type="ECO:0000313" key="4">
    <source>
        <dbReference type="Proteomes" id="UP000054047"/>
    </source>
</evidence>
<dbReference type="OrthoDB" id="10407362at2759"/>
<feature type="chain" id="PRO_5002166128" description="Cysteine rich repeat-containing domain protein" evidence="2">
    <location>
        <begin position="17"/>
        <end position="286"/>
    </location>
</feature>
<dbReference type="EMBL" id="KN727425">
    <property type="protein sequence ID" value="KIH65709.1"/>
    <property type="molecule type" value="Genomic_DNA"/>
</dbReference>
<evidence type="ECO:0000256" key="1">
    <source>
        <dbReference type="SAM" id="MobiDB-lite"/>
    </source>
</evidence>
<proteinExistence type="predicted"/>
<evidence type="ECO:0000256" key="2">
    <source>
        <dbReference type="SAM" id="SignalP"/>
    </source>
</evidence>
<reference evidence="3 4" key="1">
    <citation type="submission" date="2013-12" db="EMBL/GenBank/DDBJ databases">
        <title>Draft genome of the parsitic nematode Ancylostoma duodenale.</title>
        <authorList>
            <person name="Mitreva M."/>
        </authorList>
    </citation>
    <scope>NUCLEOTIDE SEQUENCE [LARGE SCALE GENOMIC DNA]</scope>
    <source>
        <strain evidence="3 4">Zhejiang</strain>
    </source>
</reference>
<evidence type="ECO:0000313" key="3">
    <source>
        <dbReference type="EMBL" id="KIH65709.1"/>
    </source>
</evidence>
<organism evidence="3 4">
    <name type="scientific">Ancylostoma duodenale</name>
    <dbReference type="NCBI Taxonomy" id="51022"/>
    <lineage>
        <taxon>Eukaryota</taxon>
        <taxon>Metazoa</taxon>
        <taxon>Ecdysozoa</taxon>
        <taxon>Nematoda</taxon>
        <taxon>Chromadorea</taxon>
        <taxon>Rhabditida</taxon>
        <taxon>Rhabditina</taxon>
        <taxon>Rhabditomorpha</taxon>
        <taxon>Strongyloidea</taxon>
        <taxon>Ancylostomatidae</taxon>
        <taxon>Ancylostomatinae</taxon>
        <taxon>Ancylostoma</taxon>
    </lineage>
</organism>
<keyword evidence="2" id="KW-0732">Signal</keyword>
<dbReference type="AlphaFoldDB" id="A0A0C2H2A8"/>
<name>A0A0C2H2A8_9BILA</name>
<sequence>MHTTIAFVVILMTVLSEQVITSTQNTSRMLLAPMCPCARFPTNFCSCQAGPTPLCSCKAIVPSPSCGCAVPALVSQCHTSCQQTCQTFCSQSTTLSLACPSLCGSTCIKSCMPQPPFPVQMMIQSVAFPAQCPGACQQPCQKFCGVQPNPSCMPQCQDTCVPKCAMTVPVPQPVQAMPQPNPPVMVPAPPVAPQGCTECAQKQHVQREILPFMDADPWVPGRPQCPEECMPDCEPECVMEHQLRLDPELSMYPPISTFGEADQPFPTLGPSLASPRRKTSAKKNTV</sequence>
<feature type="compositionally biased region" description="Basic residues" evidence="1">
    <location>
        <begin position="275"/>
        <end position="286"/>
    </location>
</feature>
<protein>
    <recommendedName>
        <fullName evidence="5">Cysteine rich repeat-containing domain protein</fullName>
    </recommendedName>
</protein>
<accession>A0A0C2H2A8</accession>
<keyword evidence="4" id="KW-1185">Reference proteome</keyword>
<evidence type="ECO:0008006" key="5">
    <source>
        <dbReference type="Google" id="ProtNLM"/>
    </source>
</evidence>
<dbReference type="Proteomes" id="UP000054047">
    <property type="component" value="Unassembled WGS sequence"/>
</dbReference>
<feature type="region of interest" description="Disordered" evidence="1">
    <location>
        <begin position="260"/>
        <end position="286"/>
    </location>
</feature>
<feature type="signal peptide" evidence="2">
    <location>
        <begin position="1"/>
        <end position="16"/>
    </location>
</feature>
<gene>
    <name evidence="3" type="ORF">ANCDUO_03962</name>
</gene>